<evidence type="ECO:0000313" key="4">
    <source>
        <dbReference type="Proteomes" id="UP000828390"/>
    </source>
</evidence>
<dbReference type="PROSITE" id="PS50055">
    <property type="entry name" value="TYR_PHOSPHATASE_PTP"/>
    <property type="match status" value="1"/>
</dbReference>
<evidence type="ECO:0000259" key="1">
    <source>
        <dbReference type="PROSITE" id="PS50055"/>
    </source>
</evidence>
<gene>
    <name evidence="3" type="ORF">DPMN_097991</name>
</gene>
<comment type="caution">
    <text evidence="3">The sequence shown here is derived from an EMBL/GenBank/DDBJ whole genome shotgun (WGS) entry which is preliminary data.</text>
</comment>
<proteinExistence type="predicted"/>
<dbReference type="Proteomes" id="UP000828390">
    <property type="component" value="Unassembled WGS sequence"/>
</dbReference>
<name>A0A9D4LCR5_DREPO</name>
<dbReference type="PRINTS" id="PR00700">
    <property type="entry name" value="PRTYPHPHTASE"/>
</dbReference>
<evidence type="ECO:0000259" key="2">
    <source>
        <dbReference type="PROSITE" id="PS50056"/>
    </source>
</evidence>
<dbReference type="GO" id="GO:0004725">
    <property type="term" value="F:protein tyrosine phosphatase activity"/>
    <property type="evidence" value="ECO:0007669"/>
    <property type="project" value="InterPro"/>
</dbReference>
<sequence>MKELEACALQTAVISDEVCFEDETDLTKGLYSARELKNDGITQLISKPSDNEQYETFDDETSVETTLTRVTGCPAKLSYGLLKHYQVSQTTPNITKNRYKGIYPYDDYRVKVFGGDTDYINASFIDGYKKRHEYIAALGPMSTQLGDLSAFWRMVWQQKVEKIVMVTNLVEKRTVKCEQYWPIASVSQVCGDIRLPLKREFCITYISQRSRIKTFQMTSRVGRTGTYIAIDTVTKEGESEGTVDIEGCLLNMRQNRPNMVQTAGQFEYIHHAVVHSLTFNCKHVAGEKFQSYMNTISREQIKNIFHKLQETKTHVPLEDSEAVERNTYFTDKNRKGSDIPGNKVLKKGMFNVRCLKPDANAYRFKRKLTIDYHGKELCLSNLEFTDWNKDQNLPNLPSDFRRLIAKVDIVTATMEVEHEVSIVNAVRKVRSRWKRAIPNSEQFQFCHDCVLDYTRSSNTYSTFVAEI</sequence>
<feature type="domain" description="Tyrosine-protein phosphatase" evidence="1">
    <location>
        <begin position="93"/>
        <end position="276"/>
    </location>
</feature>
<evidence type="ECO:0008006" key="5">
    <source>
        <dbReference type="Google" id="ProtNLM"/>
    </source>
</evidence>
<evidence type="ECO:0000313" key="3">
    <source>
        <dbReference type="EMBL" id="KAH3855424.1"/>
    </source>
</evidence>
<dbReference type="InterPro" id="IPR000242">
    <property type="entry name" value="PTP_cat"/>
</dbReference>
<dbReference type="InterPro" id="IPR003595">
    <property type="entry name" value="Tyr_Pase_cat"/>
</dbReference>
<keyword evidence="4" id="KW-1185">Reference proteome</keyword>
<dbReference type="SUPFAM" id="SSF52799">
    <property type="entry name" value="(Phosphotyrosine protein) phosphatases II"/>
    <property type="match status" value="2"/>
</dbReference>
<dbReference type="Pfam" id="PF00102">
    <property type="entry name" value="Y_phosphatase"/>
    <property type="match status" value="2"/>
</dbReference>
<accession>A0A9D4LCR5</accession>
<dbReference type="Gene3D" id="3.90.190.10">
    <property type="entry name" value="Protein tyrosine phosphatase superfamily"/>
    <property type="match status" value="3"/>
</dbReference>
<dbReference type="SMART" id="SM00404">
    <property type="entry name" value="PTPc_motif"/>
    <property type="match status" value="2"/>
</dbReference>
<protein>
    <recommendedName>
        <fullName evidence="5">Protein tyrosine phosphatase</fullName>
    </recommendedName>
</protein>
<dbReference type="InterPro" id="IPR029021">
    <property type="entry name" value="Prot-tyrosine_phosphatase-like"/>
</dbReference>
<dbReference type="AlphaFoldDB" id="A0A9D4LCR5"/>
<dbReference type="PANTHER" id="PTHR19134:SF449">
    <property type="entry name" value="TYROSINE-PROTEIN PHOSPHATASE 1"/>
    <property type="match status" value="1"/>
</dbReference>
<reference evidence="3" key="2">
    <citation type="submission" date="2020-11" db="EMBL/GenBank/DDBJ databases">
        <authorList>
            <person name="McCartney M.A."/>
            <person name="Auch B."/>
            <person name="Kono T."/>
            <person name="Mallez S."/>
            <person name="Becker A."/>
            <person name="Gohl D.M."/>
            <person name="Silverstein K.A.T."/>
            <person name="Koren S."/>
            <person name="Bechman K.B."/>
            <person name="Herman A."/>
            <person name="Abrahante J.E."/>
            <person name="Garbe J."/>
        </authorList>
    </citation>
    <scope>NUCLEOTIDE SEQUENCE</scope>
    <source>
        <strain evidence="3">Duluth1</strain>
        <tissue evidence="3">Whole animal</tissue>
    </source>
</reference>
<dbReference type="InterPro" id="IPR050348">
    <property type="entry name" value="Protein-Tyr_Phosphatase"/>
</dbReference>
<dbReference type="InterPro" id="IPR000387">
    <property type="entry name" value="Tyr_Pase_dom"/>
</dbReference>
<reference evidence="3" key="1">
    <citation type="journal article" date="2019" name="bioRxiv">
        <title>The Genome of the Zebra Mussel, Dreissena polymorpha: A Resource for Invasive Species Research.</title>
        <authorList>
            <person name="McCartney M.A."/>
            <person name="Auch B."/>
            <person name="Kono T."/>
            <person name="Mallez S."/>
            <person name="Zhang Y."/>
            <person name="Obille A."/>
            <person name="Becker A."/>
            <person name="Abrahante J.E."/>
            <person name="Garbe J."/>
            <person name="Badalamenti J.P."/>
            <person name="Herman A."/>
            <person name="Mangelson H."/>
            <person name="Liachko I."/>
            <person name="Sullivan S."/>
            <person name="Sone E.D."/>
            <person name="Koren S."/>
            <person name="Silverstein K.A.T."/>
            <person name="Beckman K.B."/>
            <person name="Gohl D.M."/>
        </authorList>
    </citation>
    <scope>NUCLEOTIDE SEQUENCE</scope>
    <source>
        <strain evidence="3">Duluth1</strain>
        <tissue evidence="3">Whole animal</tissue>
    </source>
</reference>
<organism evidence="3 4">
    <name type="scientific">Dreissena polymorpha</name>
    <name type="common">Zebra mussel</name>
    <name type="synonym">Mytilus polymorpha</name>
    <dbReference type="NCBI Taxonomy" id="45954"/>
    <lineage>
        <taxon>Eukaryota</taxon>
        <taxon>Metazoa</taxon>
        <taxon>Spiralia</taxon>
        <taxon>Lophotrochozoa</taxon>
        <taxon>Mollusca</taxon>
        <taxon>Bivalvia</taxon>
        <taxon>Autobranchia</taxon>
        <taxon>Heteroconchia</taxon>
        <taxon>Euheterodonta</taxon>
        <taxon>Imparidentia</taxon>
        <taxon>Neoheterodontei</taxon>
        <taxon>Myida</taxon>
        <taxon>Dreissenoidea</taxon>
        <taxon>Dreissenidae</taxon>
        <taxon>Dreissena</taxon>
    </lineage>
</organism>
<dbReference type="PROSITE" id="PS50056">
    <property type="entry name" value="TYR_PHOSPHATASE_2"/>
    <property type="match status" value="1"/>
</dbReference>
<feature type="domain" description="Tyrosine specific protein phosphatases" evidence="2">
    <location>
        <begin position="221"/>
        <end position="267"/>
    </location>
</feature>
<dbReference type="SMART" id="SM00194">
    <property type="entry name" value="PTPc"/>
    <property type="match status" value="1"/>
</dbReference>
<dbReference type="PANTHER" id="PTHR19134">
    <property type="entry name" value="RECEPTOR-TYPE TYROSINE-PROTEIN PHOSPHATASE"/>
    <property type="match status" value="1"/>
</dbReference>
<dbReference type="EMBL" id="JAIWYP010000003">
    <property type="protein sequence ID" value="KAH3855424.1"/>
    <property type="molecule type" value="Genomic_DNA"/>
</dbReference>